<keyword evidence="8" id="KW-1185">Reference proteome</keyword>
<dbReference type="GeneID" id="87843181"/>
<feature type="compositionally biased region" description="Low complexity" evidence="5">
    <location>
        <begin position="107"/>
        <end position="120"/>
    </location>
</feature>
<evidence type="ECO:0000256" key="4">
    <source>
        <dbReference type="PROSITE-ProRule" id="PRU00723"/>
    </source>
</evidence>
<dbReference type="InterPro" id="IPR036855">
    <property type="entry name" value="Znf_CCCH_sf"/>
</dbReference>
<proteinExistence type="predicted"/>
<keyword evidence="3 4" id="KW-0862">Zinc</keyword>
<evidence type="ECO:0000313" key="7">
    <source>
        <dbReference type="EMBL" id="KAK3300089.1"/>
    </source>
</evidence>
<dbReference type="RefSeq" id="XP_062663603.1">
    <property type="nucleotide sequence ID" value="XM_062806233.1"/>
</dbReference>
<keyword evidence="2 4" id="KW-0863">Zinc-finger</keyword>
<feature type="compositionally biased region" description="Low complexity" evidence="5">
    <location>
        <begin position="174"/>
        <end position="209"/>
    </location>
</feature>
<feature type="zinc finger region" description="C3H1-type" evidence="4">
    <location>
        <begin position="208"/>
        <end position="236"/>
    </location>
</feature>
<evidence type="ECO:0000256" key="3">
    <source>
        <dbReference type="ARBA" id="ARBA00022833"/>
    </source>
</evidence>
<feature type="compositionally biased region" description="Low complexity" evidence="5">
    <location>
        <begin position="89"/>
        <end position="98"/>
    </location>
</feature>
<dbReference type="PROSITE" id="PS50103">
    <property type="entry name" value="ZF_C3H1"/>
    <property type="match status" value="1"/>
</dbReference>
<feature type="domain" description="C3H1-type" evidence="6">
    <location>
        <begin position="208"/>
        <end position="236"/>
    </location>
</feature>
<feature type="compositionally biased region" description="Low complexity" evidence="5">
    <location>
        <begin position="284"/>
        <end position="303"/>
    </location>
</feature>
<reference evidence="7" key="1">
    <citation type="journal article" date="2023" name="Mol. Phylogenet. Evol.">
        <title>Genome-scale phylogeny and comparative genomics of the fungal order Sordariales.</title>
        <authorList>
            <person name="Hensen N."/>
            <person name="Bonometti L."/>
            <person name="Westerberg I."/>
            <person name="Brannstrom I.O."/>
            <person name="Guillou S."/>
            <person name="Cros-Aarteil S."/>
            <person name="Calhoun S."/>
            <person name="Haridas S."/>
            <person name="Kuo A."/>
            <person name="Mondo S."/>
            <person name="Pangilinan J."/>
            <person name="Riley R."/>
            <person name="LaButti K."/>
            <person name="Andreopoulos B."/>
            <person name="Lipzen A."/>
            <person name="Chen C."/>
            <person name="Yan M."/>
            <person name="Daum C."/>
            <person name="Ng V."/>
            <person name="Clum A."/>
            <person name="Steindorff A."/>
            <person name="Ohm R.A."/>
            <person name="Martin F."/>
            <person name="Silar P."/>
            <person name="Natvig D.O."/>
            <person name="Lalanne C."/>
            <person name="Gautier V."/>
            <person name="Ament-Velasquez S.L."/>
            <person name="Kruys A."/>
            <person name="Hutchinson M.I."/>
            <person name="Powell A.J."/>
            <person name="Barry K."/>
            <person name="Miller A.N."/>
            <person name="Grigoriev I.V."/>
            <person name="Debuchy R."/>
            <person name="Gladieux P."/>
            <person name="Hiltunen Thoren M."/>
            <person name="Johannesson H."/>
        </authorList>
    </citation>
    <scope>NUCLEOTIDE SEQUENCE</scope>
    <source>
        <strain evidence="7">CBS 168.71</strain>
    </source>
</reference>
<dbReference type="Gene3D" id="4.10.1000.10">
    <property type="entry name" value="Zinc finger, CCCH-type"/>
    <property type="match status" value="1"/>
</dbReference>
<evidence type="ECO:0000256" key="5">
    <source>
        <dbReference type="SAM" id="MobiDB-lite"/>
    </source>
</evidence>
<evidence type="ECO:0000313" key="8">
    <source>
        <dbReference type="Proteomes" id="UP001278766"/>
    </source>
</evidence>
<organism evidence="7 8">
    <name type="scientific">Chaetomium fimeti</name>
    <dbReference type="NCBI Taxonomy" id="1854472"/>
    <lineage>
        <taxon>Eukaryota</taxon>
        <taxon>Fungi</taxon>
        <taxon>Dikarya</taxon>
        <taxon>Ascomycota</taxon>
        <taxon>Pezizomycotina</taxon>
        <taxon>Sordariomycetes</taxon>
        <taxon>Sordariomycetidae</taxon>
        <taxon>Sordariales</taxon>
        <taxon>Chaetomiaceae</taxon>
        <taxon>Chaetomium</taxon>
    </lineage>
</organism>
<feature type="region of interest" description="Disordered" evidence="5">
    <location>
        <begin position="89"/>
        <end position="210"/>
    </location>
</feature>
<dbReference type="AlphaFoldDB" id="A0AAE0HPM5"/>
<name>A0AAE0HPM5_9PEZI</name>
<dbReference type="InterPro" id="IPR000571">
    <property type="entry name" value="Znf_CCCH"/>
</dbReference>
<accession>A0AAE0HPM5</accession>
<keyword evidence="1 4" id="KW-0479">Metal-binding</keyword>
<evidence type="ECO:0000259" key="6">
    <source>
        <dbReference type="PROSITE" id="PS50103"/>
    </source>
</evidence>
<comment type="caution">
    <text evidence="7">The sequence shown here is derived from an EMBL/GenBank/DDBJ whole genome shotgun (WGS) entry which is preliminary data.</text>
</comment>
<dbReference type="GO" id="GO:0008270">
    <property type="term" value="F:zinc ion binding"/>
    <property type="evidence" value="ECO:0007669"/>
    <property type="project" value="UniProtKB-KW"/>
</dbReference>
<dbReference type="SUPFAM" id="SSF90229">
    <property type="entry name" value="CCCH zinc finger"/>
    <property type="match status" value="1"/>
</dbReference>
<feature type="compositionally biased region" description="Basic and acidic residues" evidence="5">
    <location>
        <begin position="133"/>
        <end position="147"/>
    </location>
</feature>
<evidence type="ECO:0000256" key="2">
    <source>
        <dbReference type="ARBA" id="ARBA00022771"/>
    </source>
</evidence>
<gene>
    <name evidence="7" type="ORF">B0H64DRAFT_437273</name>
</gene>
<reference evidence="7" key="2">
    <citation type="submission" date="2023-06" db="EMBL/GenBank/DDBJ databases">
        <authorList>
            <consortium name="Lawrence Berkeley National Laboratory"/>
            <person name="Haridas S."/>
            <person name="Hensen N."/>
            <person name="Bonometti L."/>
            <person name="Westerberg I."/>
            <person name="Brannstrom I.O."/>
            <person name="Guillou S."/>
            <person name="Cros-Aarteil S."/>
            <person name="Calhoun S."/>
            <person name="Kuo A."/>
            <person name="Mondo S."/>
            <person name="Pangilinan J."/>
            <person name="Riley R."/>
            <person name="Labutti K."/>
            <person name="Andreopoulos B."/>
            <person name="Lipzen A."/>
            <person name="Chen C."/>
            <person name="Yanf M."/>
            <person name="Daum C."/>
            <person name="Ng V."/>
            <person name="Clum A."/>
            <person name="Steindorff A."/>
            <person name="Ohm R."/>
            <person name="Martin F."/>
            <person name="Silar P."/>
            <person name="Natvig D."/>
            <person name="Lalanne C."/>
            <person name="Gautier V."/>
            <person name="Ament-Velasquez S.L."/>
            <person name="Kruys A."/>
            <person name="Hutchinson M.I."/>
            <person name="Powell A.J."/>
            <person name="Barry K."/>
            <person name="Miller A.N."/>
            <person name="Grigoriev I.V."/>
            <person name="Debuchy R."/>
            <person name="Gladieux P."/>
            <person name="Thoren M.H."/>
            <person name="Johannesson H."/>
        </authorList>
    </citation>
    <scope>NUCLEOTIDE SEQUENCE</scope>
    <source>
        <strain evidence="7">CBS 168.71</strain>
    </source>
</reference>
<feature type="region of interest" description="Disordered" evidence="5">
    <location>
        <begin position="266"/>
        <end position="337"/>
    </location>
</feature>
<dbReference type="Proteomes" id="UP001278766">
    <property type="component" value="Unassembled WGS sequence"/>
</dbReference>
<sequence>MVAQPRFFIVRPDTKHTAADGRTYTRPGPIVPLVAVDELPEWLDIPDAPRQLSVEQTVGLCNLGVASRSKYAYPVKIIHHATPAARQKAAVAKNAEAKPSNGATADAAARYSSPISASASHESKGTTTPTPTPEDHPADHIKAHPNDAHTGARAGTITASEHNPQQPHPPQTQPTPSAIINTSTTPTNSTTTTTTSSSTTNNPDTPSSARTEYCRHWCHYGTCKFGLRCRYLHAMPETAAELAAVGLRKIPAWWWVATAPGAGVGPGHALGVHSHQHQHHQQHHQQNLQHPQQQHTTQQPPHLTDTHHNHHNHHSHTNHTNHTNPIPGPAVGNTSTLDSRDVRLGVARRRGLLPHSQAHAHAHDHTQAEEITGGGAAAAGGGSAMSNRAMRAQLQEAMALLRELGLGGGGGGGGTGCGGGGGGGNYARPRRRGMNPLQRLRGRPVVGKGVPLRGPAVDAAAVVAATATAAAGGGGGQMQSEGGLAAIPESVLDNVVEGEGEDGRVACGAVQPVGTEKVEKLVDV</sequence>
<feature type="compositionally biased region" description="Basic residues" evidence="5">
    <location>
        <begin position="274"/>
        <end position="283"/>
    </location>
</feature>
<evidence type="ECO:0000256" key="1">
    <source>
        <dbReference type="ARBA" id="ARBA00022723"/>
    </source>
</evidence>
<protein>
    <recommendedName>
        <fullName evidence="6">C3H1-type domain-containing protein</fullName>
    </recommendedName>
</protein>
<dbReference type="EMBL" id="JAUEPN010000001">
    <property type="protein sequence ID" value="KAK3300089.1"/>
    <property type="molecule type" value="Genomic_DNA"/>
</dbReference>
<feature type="compositionally biased region" description="Basic residues" evidence="5">
    <location>
        <begin position="308"/>
        <end position="319"/>
    </location>
</feature>